<name>A0A9C9NJN7_9HYPH</name>
<dbReference type="InterPro" id="IPR012495">
    <property type="entry name" value="TadE-like_dom"/>
</dbReference>
<reference evidence="3" key="1">
    <citation type="journal article" date="2020" name="mSystems">
        <title>Genome- and Community-Level Interaction Insights into Carbon Utilization and Element Cycling Functions of Hydrothermarchaeota in Hydrothermal Sediment.</title>
        <authorList>
            <person name="Zhou Z."/>
            <person name="Liu Y."/>
            <person name="Xu W."/>
            <person name="Pan J."/>
            <person name="Luo Z.H."/>
            <person name="Li M."/>
        </authorList>
    </citation>
    <scope>NUCLEOTIDE SEQUENCE</scope>
    <source>
        <strain evidence="3">HyVt-347</strain>
    </source>
</reference>
<keyword evidence="1" id="KW-1133">Transmembrane helix</keyword>
<gene>
    <name evidence="3" type="ORF">ENH89_21130</name>
</gene>
<keyword evidence="1" id="KW-0812">Transmembrane</keyword>
<sequence>MDHGLAMAFRPKRFRGNESGIAALEFAILAPLFAIAAIGTADYALRFEAQASLDDALRIAVEGAIRLGDDAEGVAEFLNQNGYSATITTFSSDDSPEATSASKTEVMQFEVQPTEACFESGVMQVGGRGETACAGPEKWLRLAGSYRIDTFTAGAVDLGAQIDVKVQ</sequence>
<dbReference type="AlphaFoldDB" id="A0A9C9NJN7"/>
<evidence type="ECO:0000256" key="1">
    <source>
        <dbReference type="SAM" id="Phobius"/>
    </source>
</evidence>
<protein>
    <submittedName>
        <fullName evidence="3">Pilus assembly protein</fullName>
    </submittedName>
</protein>
<keyword evidence="1" id="KW-0472">Membrane</keyword>
<feature type="domain" description="TadE-like" evidence="2">
    <location>
        <begin position="20"/>
        <end position="60"/>
    </location>
</feature>
<feature type="transmembrane region" description="Helical" evidence="1">
    <location>
        <begin position="21"/>
        <end position="45"/>
    </location>
</feature>
<evidence type="ECO:0000313" key="4">
    <source>
        <dbReference type="Proteomes" id="UP000885680"/>
    </source>
</evidence>
<dbReference type="Pfam" id="PF07811">
    <property type="entry name" value="TadE"/>
    <property type="match status" value="1"/>
</dbReference>
<accession>A0A9C9NJN7</accession>
<dbReference type="EMBL" id="DRGN01000301">
    <property type="protein sequence ID" value="HEU02768.1"/>
    <property type="molecule type" value="Genomic_DNA"/>
</dbReference>
<evidence type="ECO:0000313" key="3">
    <source>
        <dbReference type="EMBL" id="HEU02768.1"/>
    </source>
</evidence>
<organism evidence="3 4">
    <name type="scientific">Aurantimonas coralicida</name>
    <dbReference type="NCBI Taxonomy" id="182270"/>
    <lineage>
        <taxon>Bacteria</taxon>
        <taxon>Pseudomonadati</taxon>
        <taxon>Pseudomonadota</taxon>
        <taxon>Alphaproteobacteria</taxon>
        <taxon>Hyphomicrobiales</taxon>
        <taxon>Aurantimonadaceae</taxon>
        <taxon>Aurantimonas</taxon>
    </lineage>
</organism>
<evidence type="ECO:0000259" key="2">
    <source>
        <dbReference type="Pfam" id="PF07811"/>
    </source>
</evidence>
<dbReference type="Proteomes" id="UP000885680">
    <property type="component" value="Unassembled WGS sequence"/>
</dbReference>
<comment type="caution">
    <text evidence="3">The sequence shown here is derived from an EMBL/GenBank/DDBJ whole genome shotgun (WGS) entry which is preliminary data.</text>
</comment>
<proteinExistence type="predicted"/>